<evidence type="ECO:0000313" key="1">
    <source>
        <dbReference type="EMBL" id="MBX41973.1"/>
    </source>
</evidence>
<accession>A0A2P2NHR3</accession>
<name>A0A2P2NHR3_RHIMU</name>
<dbReference type="EMBL" id="GGEC01061489">
    <property type="protein sequence ID" value="MBX41973.1"/>
    <property type="molecule type" value="Transcribed_RNA"/>
</dbReference>
<organism evidence="1">
    <name type="scientific">Rhizophora mucronata</name>
    <name type="common">Asiatic mangrove</name>
    <dbReference type="NCBI Taxonomy" id="61149"/>
    <lineage>
        <taxon>Eukaryota</taxon>
        <taxon>Viridiplantae</taxon>
        <taxon>Streptophyta</taxon>
        <taxon>Embryophyta</taxon>
        <taxon>Tracheophyta</taxon>
        <taxon>Spermatophyta</taxon>
        <taxon>Magnoliopsida</taxon>
        <taxon>eudicotyledons</taxon>
        <taxon>Gunneridae</taxon>
        <taxon>Pentapetalae</taxon>
        <taxon>rosids</taxon>
        <taxon>fabids</taxon>
        <taxon>Malpighiales</taxon>
        <taxon>Rhizophoraceae</taxon>
        <taxon>Rhizophora</taxon>
    </lineage>
</organism>
<proteinExistence type="predicted"/>
<protein>
    <submittedName>
        <fullName evidence="1">Uncharacterized protein</fullName>
    </submittedName>
</protein>
<dbReference type="AlphaFoldDB" id="A0A2P2NHR3"/>
<sequence>MKLHFKENIFAYLGDTQLFSIRKQSNINSIELFSNQKDPLHIVLQSALKLNVLKKRPIKSQMFSLIAIASCQRDQIGRVPRERDQFKRSTRHCMTLNTEKFISHQLLQVHPPAK</sequence>
<reference evidence="1" key="1">
    <citation type="submission" date="2018-02" db="EMBL/GenBank/DDBJ databases">
        <title>Rhizophora mucronata_Transcriptome.</title>
        <authorList>
            <person name="Meera S.P."/>
            <person name="Sreeshan A."/>
            <person name="Augustine A."/>
        </authorList>
    </citation>
    <scope>NUCLEOTIDE SEQUENCE</scope>
    <source>
        <tissue evidence="1">Leaf</tissue>
    </source>
</reference>